<evidence type="ECO:0000313" key="2">
    <source>
        <dbReference type="Proteomes" id="UP001196413"/>
    </source>
</evidence>
<reference evidence="1" key="1">
    <citation type="submission" date="2021-06" db="EMBL/GenBank/DDBJ databases">
        <title>Parelaphostrongylus tenuis whole genome reference sequence.</title>
        <authorList>
            <person name="Garwood T.J."/>
            <person name="Larsen P.A."/>
            <person name="Fountain-Jones N.M."/>
            <person name="Garbe J.R."/>
            <person name="Macchietto M.G."/>
            <person name="Kania S.A."/>
            <person name="Gerhold R.W."/>
            <person name="Richards J.E."/>
            <person name="Wolf T.M."/>
        </authorList>
    </citation>
    <scope>NUCLEOTIDE SEQUENCE</scope>
    <source>
        <strain evidence="1">MNPRO001-30</strain>
        <tissue evidence="1">Meninges</tissue>
    </source>
</reference>
<sequence length="65" mass="7319">MKRTIIESRKLHCSLGQRPSLPPLCGSRPDQWVFIWGPTAKEGVNACYQQIVHAIIQGNCGYDIH</sequence>
<keyword evidence="2" id="KW-1185">Reference proteome</keyword>
<protein>
    <submittedName>
        <fullName evidence="1">Uncharacterized protein</fullName>
    </submittedName>
</protein>
<proteinExistence type="predicted"/>
<dbReference type="AlphaFoldDB" id="A0AAD5LY45"/>
<dbReference type="EMBL" id="JAHQIW010000353">
    <property type="protein sequence ID" value="KAJ1347600.1"/>
    <property type="molecule type" value="Genomic_DNA"/>
</dbReference>
<gene>
    <name evidence="1" type="ORF">KIN20_002698</name>
</gene>
<organism evidence="1 2">
    <name type="scientific">Parelaphostrongylus tenuis</name>
    <name type="common">Meningeal worm</name>
    <dbReference type="NCBI Taxonomy" id="148309"/>
    <lineage>
        <taxon>Eukaryota</taxon>
        <taxon>Metazoa</taxon>
        <taxon>Ecdysozoa</taxon>
        <taxon>Nematoda</taxon>
        <taxon>Chromadorea</taxon>
        <taxon>Rhabditida</taxon>
        <taxon>Rhabditina</taxon>
        <taxon>Rhabditomorpha</taxon>
        <taxon>Strongyloidea</taxon>
        <taxon>Metastrongylidae</taxon>
        <taxon>Parelaphostrongylus</taxon>
    </lineage>
</organism>
<accession>A0AAD5LY45</accession>
<evidence type="ECO:0000313" key="1">
    <source>
        <dbReference type="EMBL" id="KAJ1347600.1"/>
    </source>
</evidence>
<comment type="caution">
    <text evidence="1">The sequence shown here is derived from an EMBL/GenBank/DDBJ whole genome shotgun (WGS) entry which is preliminary data.</text>
</comment>
<dbReference type="Proteomes" id="UP001196413">
    <property type="component" value="Unassembled WGS sequence"/>
</dbReference>
<name>A0AAD5LY45_PARTN</name>